<evidence type="ECO:0000256" key="1">
    <source>
        <dbReference type="ARBA" id="ARBA00010062"/>
    </source>
</evidence>
<feature type="domain" description="Leucine-binding protein" evidence="3">
    <location>
        <begin position="56"/>
        <end position="405"/>
    </location>
</feature>
<proteinExistence type="inferred from homology"/>
<name>A0ABV6UIK0_9ACTN</name>
<evidence type="ECO:0000313" key="5">
    <source>
        <dbReference type="Proteomes" id="UP001592528"/>
    </source>
</evidence>
<dbReference type="InterPro" id="IPR028082">
    <property type="entry name" value="Peripla_BP_I"/>
</dbReference>
<keyword evidence="5" id="KW-1185">Reference proteome</keyword>
<dbReference type="Pfam" id="PF13458">
    <property type="entry name" value="Peripla_BP_6"/>
    <property type="match status" value="1"/>
</dbReference>
<dbReference type="Proteomes" id="UP001592528">
    <property type="component" value="Unassembled WGS sequence"/>
</dbReference>
<evidence type="ECO:0000259" key="3">
    <source>
        <dbReference type="Pfam" id="PF13458"/>
    </source>
</evidence>
<comment type="caution">
    <text evidence="4">The sequence shown here is derived from an EMBL/GenBank/DDBJ whole genome shotgun (WGS) entry which is preliminary data.</text>
</comment>
<accession>A0ABV6UIK0</accession>
<organism evidence="4 5">
    <name type="scientific">Streptacidiphilus cavernicola</name>
    <dbReference type="NCBI Taxonomy" id="3342716"/>
    <lineage>
        <taxon>Bacteria</taxon>
        <taxon>Bacillati</taxon>
        <taxon>Actinomycetota</taxon>
        <taxon>Actinomycetes</taxon>
        <taxon>Kitasatosporales</taxon>
        <taxon>Streptomycetaceae</taxon>
        <taxon>Streptacidiphilus</taxon>
    </lineage>
</organism>
<dbReference type="SUPFAM" id="SSF53822">
    <property type="entry name" value="Periplasmic binding protein-like I"/>
    <property type="match status" value="1"/>
</dbReference>
<keyword evidence="2" id="KW-0732">Signal</keyword>
<dbReference type="InterPro" id="IPR028081">
    <property type="entry name" value="Leu-bd"/>
</dbReference>
<evidence type="ECO:0000313" key="4">
    <source>
        <dbReference type="EMBL" id="MFC1401267.1"/>
    </source>
</evidence>
<comment type="similarity">
    <text evidence="1">Belongs to the leucine-binding protein family.</text>
</comment>
<gene>
    <name evidence="4" type="ORF">ACEZDJ_08200</name>
</gene>
<dbReference type="Gene3D" id="3.40.50.2300">
    <property type="match status" value="2"/>
</dbReference>
<protein>
    <submittedName>
        <fullName evidence="4">ABC transporter substrate-binding protein</fullName>
    </submittedName>
</protein>
<sequence length="450" mass="46666">MFAAALVLCLPACGSRLPERDFAAPGPTGAGGAAGATAVGSGAGSGTASGAASGPPVTVGIVTSATSLLGSGTFSGPLYGAQAFFRALDAAGGLGAGAGRGGRQVTVVTCDDGGTGSGNQSCVHKLIDQDHVVALVATSALDYAGAPYVSAQGVPDIGGEPIGTAYDRYPHLYSIDGSSEPRDGKAVGWNGTEYLTTEVYRYFKQKIGLSRAVVVNYDQADSSRYAAQVTQGLKAEGYHVLNETVDFALPGFAAVAAAMKADGSQLLLDAMDTRGNVALCQAMAAAGVTVTAKVTTGLNWSAQTGTDYQSVPGCLNALWVTSTSRSYTDVQYPAVAAFRAAMKRYFPSREGQLSQWELEGWAAAQWFADAAGSCGAQIDRGCLDRYMQRPQPYEAHGLLVPTSFVPQPDPPKGLQRACLDVARWERGGWVTQVPDMDTNCFDVPALPYRP</sequence>
<reference evidence="4 5" key="1">
    <citation type="submission" date="2024-09" db="EMBL/GenBank/DDBJ databases">
        <authorList>
            <person name="Lee S.D."/>
        </authorList>
    </citation>
    <scope>NUCLEOTIDE SEQUENCE [LARGE SCALE GENOMIC DNA]</scope>
    <source>
        <strain evidence="4 5">N1-5</strain>
    </source>
</reference>
<dbReference type="RefSeq" id="WP_232242778.1">
    <property type="nucleotide sequence ID" value="NZ_JBHEZZ010000003.1"/>
</dbReference>
<evidence type="ECO:0000256" key="2">
    <source>
        <dbReference type="ARBA" id="ARBA00022729"/>
    </source>
</evidence>
<dbReference type="EMBL" id="JBHEZZ010000003">
    <property type="protein sequence ID" value="MFC1401267.1"/>
    <property type="molecule type" value="Genomic_DNA"/>
</dbReference>